<keyword evidence="4" id="KW-0233">DNA recombination</keyword>
<dbReference type="InterPro" id="IPR022572">
    <property type="entry name" value="DNA_rep/recomb_RecO_N"/>
</dbReference>
<dbReference type="Pfam" id="PF11967">
    <property type="entry name" value="RecO_N"/>
    <property type="match status" value="1"/>
</dbReference>
<sequence>MSKPRSYQTEAIILKKIKLREADRILTLYTPHLGKIGAVAKGVRRPRSKMAGHLELLTHSLVTLARGRNLDTVIGSQTINSFLPLKTDLTLTSYALYAIELTEKFTPDDVENYPLFQLLLETMEHLCQGGNNELTLRYFELHLLNDVGYRPQLQQCVSCHQPLEPVINSFSASAGGMLCPRCCQTQFLVHPLSVNALKVLRLLQSSDYNTAS</sequence>
<evidence type="ECO:0000256" key="2">
    <source>
        <dbReference type="ARBA" id="ARBA00021310"/>
    </source>
</evidence>
<dbReference type="GO" id="GO:0006302">
    <property type="term" value="P:double-strand break repair"/>
    <property type="evidence" value="ECO:0007669"/>
    <property type="project" value="TreeGrafter"/>
</dbReference>
<evidence type="ECO:0000313" key="8">
    <source>
        <dbReference type="EMBL" id="GAI28585.1"/>
    </source>
</evidence>
<dbReference type="SUPFAM" id="SSF50249">
    <property type="entry name" value="Nucleic acid-binding proteins"/>
    <property type="match status" value="1"/>
</dbReference>
<dbReference type="AlphaFoldDB" id="X1NP68"/>
<evidence type="ECO:0000256" key="3">
    <source>
        <dbReference type="ARBA" id="ARBA00022763"/>
    </source>
</evidence>
<dbReference type="GO" id="GO:0043590">
    <property type="term" value="C:bacterial nucleoid"/>
    <property type="evidence" value="ECO:0007669"/>
    <property type="project" value="TreeGrafter"/>
</dbReference>
<feature type="domain" description="DNA replication/recombination mediator RecO N-terminal" evidence="7">
    <location>
        <begin position="6"/>
        <end position="82"/>
    </location>
</feature>
<evidence type="ECO:0000256" key="6">
    <source>
        <dbReference type="ARBA" id="ARBA00033409"/>
    </source>
</evidence>
<dbReference type="PANTHER" id="PTHR33991:SF1">
    <property type="entry name" value="DNA REPAIR PROTEIN RECO"/>
    <property type="match status" value="1"/>
</dbReference>
<evidence type="ECO:0000256" key="1">
    <source>
        <dbReference type="ARBA" id="ARBA00007452"/>
    </source>
</evidence>
<dbReference type="Gene3D" id="1.20.1440.120">
    <property type="entry name" value="Recombination protein O, C-terminal domain"/>
    <property type="match status" value="1"/>
</dbReference>
<reference evidence="8" key="1">
    <citation type="journal article" date="2014" name="Front. Microbiol.">
        <title>High frequency of phylogenetically diverse reductive dehalogenase-homologous genes in deep subseafloor sedimentary metagenomes.</title>
        <authorList>
            <person name="Kawai M."/>
            <person name="Futagami T."/>
            <person name="Toyoda A."/>
            <person name="Takaki Y."/>
            <person name="Nishi S."/>
            <person name="Hori S."/>
            <person name="Arai W."/>
            <person name="Tsubouchi T."/>
            <person name="Morono Y."/>
            <person name="Uchiyama I."/>
            <person name="Ito T."/>
            <person name="Fujiyama A."/>
            <person name="Inagaki F."/>
            <person name="Takami H."/>
        </authorList>
    </citation>
    <scope>NUCLEOTIDE SEQUENCE</scope>
    <source>
        <strain evidence="8">Expedition CK06-06</strain>
    </source>
</reference>
<accession>X1NP68</accession>
<evidence type="ECO:0000256" key="5">
    <source>
        <dbReference type="ARBA" id="ARBA00023204"/>
    </source>
</evidence>
<feature type="non-terminal residue" evidence="8">
    <location>
        <position position="212"/>
    </location>
</feature>
<gene>
    <name evidence="8" type="ORF">S06H3_38087</name>
</gene>
<dbReference type="InterPro" id="IPR012340">
    <property type="entry name" value="NA-bd_OB-fold"/>
</dbReference>
<dbReference type="InterPro" id="IPR042242">
    <property type="entry name" value="RecO_C"/>
</dbReference>
<comment type="similarity">
    <text evidence="1">Belongs to the RecO family.</text>
</comment>
<dbReference type="SUPFAM" id="SSF57863">
    <property type="entry name" value="ArfGap/RecO-like zinc finger"/>
    <property type="match status" value="1"/>
</dbReference>
<protein>
    <recommendedName>
        <fullName evidence="2">DNA repair protein RecO</fullName>
    </recommendedName>
    <alternativeName>
        <fullName evidence="6">Recombination protein O</fullName>
    </alternativeName>
</protein>
<evidence type="ECO:0000256" key="4">
    <source>
        <dbReference type="ARBA" id="ARBA00023172"/>
    </source>
</evidence>
<name>X1NP68_9ZZZZ</name>
<dbReference type="EMBL" id="BARV01023189">
    <property type="protein sequence ID" value="GAI28585.1"/>
    <property type="molecule type" value="Genomic_DNA"/>
</dbReference>
<keyword evidence="5" id="KW-0234">DNA repair</keyword>
<organism evidence="8">
    <name type="scientific">marine sediment metagenome</name>
    <dbReference type="NCBI Taxonomy" id="412755"/>
    <lineage>
        <taxon>unclassified sequences</taxon>
        <taxon>metagenomes</taxon>
        <taxon>ecological metagenomes</taxon>
    </lineage>
</organism>
<dbReference type="Gene3D" id="2.40.50.140">
    <property type="entry name" value="Nucleic acid-binding proteins"/>
    <property type="match status" value="1"/>
</dbReference>
<evidence type="ECO:0000259" key="7">
    <source>
        <dbReference type="Pfam" id="PF11967"/>
    </source>
</evidence>
<dbReference type="InterPro" id="IPR037278">
    <property type="entry name" value="ARFGAP/RecO"/>
</dbReference>
<dbReference type="Pfam" id="PF02565">
    <property type="entry name" value="RecO_C"/>
    <property type="match status" value="1"/>
</dbReference>
<comment type="caution">
    <text evidence="8">The sequence shown here is derived from an EMBL/GenBank/DDBJ whole genome shotgun (WGS) entry which is preliminary data.</text>
</comment>
<dbReference type="GO" id="GO:0006310">
    <property type="term" value="P:DNA recombination"/>
    <property type="evidence" value="ECO:0007669"/>
    <property type="project" value="UniProtKB-KW"/>
</dbReference>
<proteinExistence type="inferred from homology"/>
<dbReference type="HAMAP" id="MF_00201">
    <property type="entry name" value="RecO"/>
    <property type="match status" value="1"/>
</dbReference>
<dbReference type="PANTHER" id="PTHR33991">
    <property type="entry name" value="DNA REPAIR PROTEIN RECO"/>
    <property type="match status" value="1"/>
</dbReference>
<dbReference type="InterPro" id="IPR003717">
    <property type="entry name" value="RecO"/>
</dbReference>
<keyword evidence="3" id="KW-0227">DNA damage</keyword>
<dbReference type="NCBIfam" id="TIGR00613">
    <property type="entry name" value="reco"/>
    <property type="match status" value="1"/>
</dbReference>